<sequence length="211" mass="22973">MIFPNRFEAGKKLASKLLTTLDLTPNSSLVVLAIPRGGVIIGSQLSSVLKCPLEVIMTKKIGAPGNPELAIGAVGPIGEPVIDETLAARLGADENYLKSKILNLKSELANRFREYRGDKPTLDLKNKVVVITDDGVATGSTMKAAIEIIRQESPQKIIVAVPVIAKDTLKEIENLADEVIYLKAPDLFFAVGQFYQDFKQVTDEEVKELLK</sequence>
<dbReference type="Gene3D" id="3.30.1310.20">
    <property type="entry name" value="PRTase-like"/>
    <property type="match status" value="1"/>
</dbReference>
<keyword evidence="2" id="KW-0808">Transferase</keyword>
<organism evidence="2 3">
    <name type="scientific">Candidatus Shapirobacteria bacterium CG07_land_8_20_14_0_80_39_12</name>
    <dbReference type="NCBI Taxonomy" id="1974480"/>
    <lineage>
        <taxon>Bacteria</taxon>
        <taxon>Candidatus Shapironibacteriota</taxon>
    </lineage>
</organism>
<dbReference type="Pfam" id="PF00156">
    <property type="entry name" value="Pribosyltran"/>
    <property type="match status" value="1"/>
</dbReference>
<feature type="domain" description="Phosphoribosyltransferase" evidence="1">
    <location>
        <begin position="4"/>
        <end position="195"/>
    </location>
</feature>
<evidence type="ECO:0000259" key="1">
    <source>
        <dbReference type="Pfam" id="PF00156"/>
    </source>
</evidence>
<proteinExistence type="predicted"/>
<dbReference type="InterPro" id="IPR000836">
    <property type="entry name" value="PRTase_dom"/>
</dbReference>
<evidence type="ECO:0000313" key="3">
    <source>
        <dbReference type="Proteomes" id="UP000229559"/>
    </source>
</evidence>
<dbReference type="AlphaFoldDB" id="A0A2M6YPX9"/>
<dbReference type="SUPFAM" id="SSF53271">
    <property type="entry name" value="PRTase-like"/>
    <property type="match status" value="1"/>
</dbReference>
<dbReference type="CDD" id="cd06223">
    <property type="entry name" value="PRTases_typeI"/>
    <property type="match status" value="1"/>
</dbReference>
<dbReference type="InterPro" id="IPR029057">
    <property type="entry name" value="PRTase-like"/>
</dbReference>
<name>A0A2M6YPX9_9BACT</name>
<comment type="caution">
    <text evidence="2">The sequence shown here is derived from an EMBL/GenBank/DDBJ whole genome shotgun (WGS) entry which is preliminary data.</text>
</comment>
<accession>A0A2M6YPX9</accession>
<evidence type="ECO:0000313" key="2">
    <source>
        <dbReference type="EMBL" id="PIU33150.1"/>
    </source>
</evidence>
<dbReference type="EMBL" id="PEXA01000049">
    <property type="protein sequence ID" value="PIU33150.1"/>
    <property type="molecule type" value="Genomic_DNA"/>
</dbReference>
<gene>
    <name evidence="2" type="ORF">COT04_01610</name>
</gene>
<reference evidence="3" key="1">
    <citation type="submission" date="2017-09" db="EMBL/GenBank/DDBJ databases">
        <title>Depth-based differentiation of microbial function through sediment-hosted aquifers and enrichment of novel symbionts in the deep terrestrial subsurface.</title>
        <authorList>
            <person name="Probst A.J."/>
            <person name="Ladd B."/>
            <person name="Jarett J.K."/>
            <person name="Geller-Mcgrath D.E."/>
            <person name="Sieber C.M.K."/>
            <person name="Emerson J.B."/>
            <person name="Anantharaman K."/>
            <person name="Thomas B.C."/>
            <person name="Malmstrom R."/>
            <person name="Stieglmeier M."/>
            <person name="Klingl A."/>
            <person name="Woyke T."/>
            <person name="Ryan C.M."/>
            <person name="Banfield J.F."/>
        </authorList>
    </citation>
    <scope>NUCLEOTIDE SEQUENCE [LARGE SCALE GENOMIC DNA]</scope>
</reference>
<dbReference type="Proteomes" id="UP000229559">
    <property type="component" value="Unassembled WGS sequence"/>
</dbReference>
<dbReference type="GO" id="GO:0016740">
    <property type="term" value="F:transferase activity"/>
    <property type="evidence" value="ECO:0007669"/>
    <property type="project" value="UniProtKB-KW"/>
</dbReference>
<protein>
    <submittedName>
        <fullName evidence="2">Phosphoribosyl transferase</fullName>
    </submittedName>
</protein>
<dbReference type="Gene3D" id="3.40.50.2020">
    <property type="match status" value="1"/>
</dbReference>